<comment type="caution">
    <text evidence="10">The sequence shown here is derived from an EMBL/GenBank/DDBJ whole genome shotgun (WGS) entry which is preliminary data.</text>
</comment>
<reference evidence="10 11" key="1">
    <citation type="submission" date="2023-07" db="EMBL/GenBank/DDBJ databases">
        <title>Genomic Encyclopedia of Type Strains, Phase IV (KMG-IV): sequencing the most valuable type-strain genomes for metagenomic binning, comparative biology and taxonomic classification.</title>
        <authorList>
            <person name="Goeker M."/>
        </authorList>
    </citation>
    <scope>NUCLEOTIDE SEQUENCE [LARGE SCALE GENOMIC DNA]</scope>
    <source>
        <strain evidence="10 11">DSM 45903</strain>
    </source>
</reference>
<dbReference type="InterPro" id="IPR046953">
    <property type="entry name" value="Spore_GerAC-like_C"/>
</dbReference>
<accession>A0ABU1IJL6</accession>
<dbReference type="Gene3D" id="3.30.300.210">
    <property type="entry name" value="Nutrient germinant receptor protein C, domain 3"/>
    <property type="match status" value="1"/>
</dbReference>
<proteinExistence type="inferred from homology"/>
<dbReference type="PANTHER" id="PTHR35789:SF1">
    <property type="entry name" value="SPORE GERMINATION PROTEIN B3"/>
    <property type="match status" value="1"/>
</dbReference>
<dbReference type="RefSeq" id="WP_309863016.1">
    <property type="nucleotide sequence ID" value="NZ_JAVDQG010000002.1"/>
</dbReference>
<dbReference type="InterPro" id="IPR057336">
    <property type="entry name" value="GerAC_N"/>
</dbReference>
<evidence type="ECO:0000256" key="3">
    <source>
        <dbReference type="ARBA" id="ARBA00022544"/>
    </source>
</evidence>
<feature type="domain" description="Spore germination GerAC-like C-terminal" evidence="8">
    <location>
        <begin position="205"/>
        <end position="370"/>
    </location>
</feature>
<feature type="domain" description="Spore germination protein N-terminal" evidence="9">
    <location>
        <begin position="21"/>
        <end position="195"/>
    </location>
</feature>
<name>A0ABU1IJL6_9BACL</name>
<evidence type="ECO:0000256" key="6">
    <source>
        <dbReference type="ARBA" id="ARBA00023139"/>
    </source>
</evidence>
<evidence type="ECO:0000256" key="2">
    <source>
        <dbReference type="ARBA" id="ARBA00007886"/>
    </source>
</evidence>
<keyword evidence="5" id="KW-0472">Membrane</keyword>
<gene>
    <name evidence="10" type="ORF">JOE21_000966</name>
</gene>
<keyword evidence="3" id="KW-0309">Germination</keyword>
<evidence type="ECO:0000256" key="7">
    <source>
        <dbReference type="ARBA" id="ARBA00023288"/>
    </source>
</evidence>
<keyword evidence="7" id="KW-0449">Lipoprotein</keyword>
<evidence type="ECO:0000256" key="1">
    <source>
        <dbReference type="ARBA" id="ARBA00004635"/>
    </source>
</evidence>
<evidence type="ECO:0000259" key="9">
    <source>
        <dbReference type="Pfam" id="PF25198"/>
    </source>
</evidence>
<dbReference type="Pfam" id="PF05504">
    <property type="entry name" value="Spore_GerAC"/>
    <property type="match status" value="1"/>
</dbReference>
<dbReference type="PANTHER" id="PTHR35789">
    <property type="entry name" value="SPORE GERMINATION PROTEIN B3"/>
    <property type="match status" value="1"/>
</dbReference>
<comment type="similarity">
    <text evidence="2">Belongs to the GerABKC lipoprotein family.</text>
</comment>
<evidence type="ECO:0000256" key="5">
    <source>
        <dbReference type="ARBA" id="ARBA00023136"/>
    </source>
</evidence>
<keyword evidence="11" id="KW-1185">Reference proteome</keyword>
<protein>
    <submittedName>
        <fullName evidence="10">Spore germination protein KC</fullName>
    </submittedName>
</protein>
<dbReference type="InterPro" id="IPR038501">
    <property type="entry name" value="Spore_GerAC_C_sf"/>
</dbReference>
<dbReference type="Pfam" id="PF25198">
    <property type="entry name" value="Spore_GerAC_N"/>
    <property type="match status" value="1"/>
</dbReference>
<evidence type="ECO:0000256" key="4">
    <source>
        <dbReference type="ARBA" id="ARBA00022729"/>
    </source>
</evidence>
<evidence type="ECO:0000313" key="11">
    <source>
        <dbReference type="Proteomes" id="UP001185012"/>
    </source>
</evidence>
<dbReference type="NCBIfam" id="TIGR02887">
    <property type="entry name" value="spore_ger_x_C"/>
    <property type="match status" value="1"/>
</dbReference>
<organism evidence="10 11">
    <name type="scientific">Desmospora profundinema</name>
    <dbReference type="NCBI Taxonomy" id="1571184"/>
    <lineage>
        <taxon>Bacteria</taxon>
        <taxon>Bacillati</taxon>
        <taxon>Bacillota</taxon>
        <taxon>Bacilli</taxon>
        <taxon>Bacillales</taxon>
        <taxon>Thermoactinomycetaceae</taxon>
        <taxon>Desmospora</taxon>
    </lineage>
</organism>
<evidence type="ECO:0000313" key="10">
    <source>
        <dbReference type="EMBL" id="MDR6224975.1"/>
    </source>
</evidence>
<sequence length="386" mass="42792">MLGKRLVIIGVVAALLTGCWDQTEVDEIAIIRALGLDQTEEGLLQLSVQVVTPTPMTGEGMEGSQQGGGIREDTVRTVTGITLADAIANLQQQLPRKVFWGQTDILLLGEELARKDIRDHLDFFSREADTRLGMKPLVCKGKAREILEMKSDLETTSAAALQKEAQFSRKRNITMNNVLQSMGSEAEAAAMPLVEKVGPNTLELSGYAIFKQGRLIGTAQSDEAKGIEWLLDQALHSIVTVNGPGGKGKVSLDILKSQTEMEPRIENGRWYMRVKVGTEDDVVQNGAGLDLSNPRLTHEISQRAENVVKGEIRQALRLVQKEMQTDIFGFGEAFRRKYPREWADVRTQWDKKFAQVDVEIDAMVKVERTGLNTSQPGLPKRKVIQE</sequence>
<dbReference type="InterPro" id="IPR008844">
    <property type="entry name" value="Spore_GerAC-like"/>
</dbReference>
<evidence type="ECO:0000259" key="8">
    <source>
        <dbReference type="Pfam" id="PF05504"/>
    </source>
</evidence>
<dbReference type="EMBL" id="JAVDQG010000002">
    <property type="protein sequence ID" value="MDR6224975.1"/>
    <property type="molecule type" value="Genomic_DNA"/>
</dbReference>
<comment type="subcellular location">
    <subcellularLocation>
        <location evidence="1">Membrane</location>
        <topology evidence="1">Lipid-anchor</topology>
    </subcellularLocation>
</comment>
<dbReference type="PROSITE" id="PS51257">
    <property type="entry name" value="PROKAR_LIPOPROTEIN"/>
    <property type="match status" value="1"/>
</dbReference>
<keyword evidence="4" id="KW-0732">Signal</keyword>
<keyword evidence="6" id="KW-0564">Palmitate</keyword>
<dbReference type="Proteomes" id="UP001185012">
    <property type="component" value="Unassembled WGS sequence"/>
</dbReference>